<keyword evidence="1" id="KW-0732">Signal</keyword>
<dbReference type="EMBL" id="MRCB01000011">
    <property type="protein sequence ID" value="OKH22984.1"/>
    <property type="molecule type" value="Genomic_DNA"/>
</dbReference>
<evidence type="ECO:0008006" key="4">
    <source>
        <dbReference type="Google" id="ProtNLM"/>
    </source>
</evidence>
<name>A0A1U7HHE6_9CYAN</name>
<dbReference type="Proteomes" id="UP000186868">
    <property type="component" value="Unassembled WGS sequence"/>
</dbReference>
<evidence type="ECO:0000313" key="2">
    <source>
        <dbReference type="EMBL" id="OKH22984.1"/>
    </source>
</evidence>
<comment type="caution">
    <text evidence="2">The sequence shown here is derived from an EMBL/GenBank/DDBJ whole genome shotgun (WGS) entry which is preliminary data.</text>
</comment>
<keyword evidence="3" id="KW-1185">Reference proteome</keyword>
<feature type="chain" id="PRO_5010559493" description="PEP-CTERM sorting domain-containing protein" evidence="1">
    <location>
        <begin position="29"/>
        <end position="229"/>
    </location>
</feature>
<sequence length="229" mass="23194">METKLLKAALVAPLAAAGLALSVNSAEAATFSTDLGGFDLGGGVNVTGSLGADGKAGTEDDNVTFSFNQTRVLTGRGIYSGLSGTEATIKDLTLAPAPLNPQGTVLPLDDFVSLANGETFTLASINAPEFVARPTPGGQPTTFVQYSFDGVFKGSSGTTLIGRGIFTSQFTGTVDDLPGLLANGGLQTSYSASFAAVPEPLTIAGAGMAVGFGAFFRRKTQGKAKAKKD</sequence>
<proteinExistence type="predicted"/>
<gene>
    <name evidence="2" type="ORF">NIES593_10980</name>
</gene>
<feature type="signal peptide" evidence="1">
    <location>
        <begin position="1"/>
        <end position="28"/>
    </location>
</feature>
<organism evidence="2 3">
    <name type="scientific">Hydrococcus rivularis NIES-593</name>
    <dbReference type="NCBI Taxonomy" id="1921803"/>
    <lineage>
        <taxon>Bacteria</taxon>
        <taxon>Bacillati</taxon>
        <taxon>Cyanobacteriota</taxon>
        <taxon>Cyanophyceae</taxon>
        <taxon>Pleurocapsales</taxon>
        <taxon>Hydrococcaceae</taxon>
        <taxon>Hydrococcus</taxon>
    </lineage>
</organism>
<dbReference type="RefSeq" id="WP_015144041.1">
    <property type="nucleotide sequence ID" value="NZ_MRCB01000011.1"/>
</dbReference>
<reference evidence="2 3" key="1">
    <citation type="submission" date="2016-11" db="EMBL/GenBank/DDBJ databases">
        <title>Draft Genome Sequences of Nine Cyanobacterial Strains from Diverse Habitats.</title>
        <authorList>
            <person name="Zhu T."/>
            <person name="Hou S."/>
            <person name="Lu X."/>
            <person name="Hess W.R."/>
        </authorList>
    </citation>
    <scope>NUCLEOTIDE SEQUENCE [LARGE SCALE GENOMIC DNA]</scope>
    <source>
        <strain evidence="2 3">NIES-593</strain>
    </source>
</reference>
<accession>A0A1U7HHE6</accession>
<dbReference type="NCBIfam" id="TIGR04155">
    <property type="entry name" value="cyano_PEP"/>
    <property type="match status" value="1"/>
</dbReference>
<protein>
    <recommendedName>
        <fullName evidence="4">PEP-CTERM sorting domain-containing protein</fullName>
    </recommendedName>
</protein>
<evidence type="ECO:0000256" key="1">
    <source>
        <dbReference type="SAM" id="SignalP"/>
    </source>
</evidence>
<dbReference type="InterPro" id="IPR026374">
    <property type="entry name" value="Cyano_PEP"/>
</dbReference>
<evidence type="ECO:0000313" key="3">
    <source>
        <dbReference type="Proteomes" id="UP000186868"/>
    </source>
</evidence>
<dbReference type="AlphaFoldDB" id="A0A1U7HHE6"/>